<dbReference type="EMBL" id="HBHA01000480">
    <property type="protein sequence ID" value="CAD9576996.1"/>
    <property type="molecule type" value="Transcribed_RNA"/>
</dbReference>
<evidence type="ECO:0000313" key="2">
    <source>
        <dbReference type="EMBL" id="CAD9576996.1"/>
    </source>
</evidence>
<dbReference type="AlphaFoldDB" id="A0A7S2KHA3"/>
<name>A0A7S2KHA3_BIGNA</name>
<keyword evidence="1" id="KW-0812">Transmembrane</keyword>
<feature type="transmembrane region" description="Helical" evidence="1">
    <location>
        <begin position="254"/>
        <end position="276"/>
    </location>
</feature>
<gene>
    <name evidence="2" type="ORF">BIGN1055_LOCUS314</name>
</gene>
<reference evidence="2" key="1">
    <citation type="submission" date="2021-01" db="EMBL/GenBank/DDBJ databases">
        <authorList>
            <person name="Corre E."/>
            <person name="Pelletier E."/>
            <person name="Niang G."/>
            <person name="Scheremetjew M."/>
            <person name="Finn R."/>
            <person name="Kale V."/>
            <person name="Holt S."/>
            <person name="Cochrane G."/>
            <person name="Meng A."/>
            <person name="Brown T."/>
            <person name="Cohen L."/>
        </authorList>
    </citation>
    <scope>NUCLEOTIDE SEQUENCE</scope>
    <source>
        <strain evidence="2">CCMP1258.1</strain>
    </source>
</reference>
<feature type="transmembrane region" description="Helical" evidence="1">
    <location>
        <begin position="288"/>
        <end position="306"/>
    </location>
</feature>
<sequence length="397" mass="45206">MTKRKGGELKGDGHSNKKQKLVSMACMMVDEKKHICESGAKELWKFAKDPRGKKISDENLQTLRGILQSHRFTNNARRYLDSLVNRNITGVSAYKNIDGQRYDRVCLDFANQVCQNGKIGKQTAEALWDLALDGNRVTECEARTIDYVIKNKSLTKGAQTYLRRRLKAMAYNVSTPLISQGDSPLEDTPKPATPLSTTKNYVASLSWPHSEKPKSVACISEKSSSHSNFQMSNESRSLRSTYSKLFLERYTRCLLRYPFLLNGVQNAIIALIGVMASSKGIPESIQMIEYPLLAAFVTTPLSVTWYSYILRMKFHHQLILEWAVLLPVVTIMFSLLKCYVESQLLPTENHWVLTMRILGISYLFWVPWSIFRNNVCNAHKYVLMNAFGGLIWVVRSL</sequence>
<protein>
    <submittedName>
        <fullName evidence="2">Uncharacterized protein</fullName>
    </submittedName>
</protein>
<feature type="transmembrane region" description="Helical" evidence="1">
    <location>
        <begin position="351"/>
        <end position="371"/>
    </location>
</feature>
<keyword evidence="1" id="KW-0472">Membrane</keyword>
<keyword evidence="1" id="KW-1133">Transmembrane helix</keyword>
<proteinExistence type="predicted"/>
<feature type="transmembrane region" description="Helical" evidence="1">
    <location>
        <begin position="318"/>
        <end position="336"/>
    </location>
</feature>
<accession>A0A7S2KHA3</accession>
<evidence type="ECO:0000256" key="1">
    <source>
        <dbReference type="SAM" id="Phobius"/>
    </source>
</evidence>
<organism evidence="2">
    <name type="scientific">Bigelowiella natans</name>
    <name type="common">Pedinomonas minutissima</name>
    <name type="synonym">Chlorarachnion sp. (strain CCMP621)</name>
    <dbReference type="NCBI Taxonomy" id="227086"/>
    <lineage>
        <taxon>Eukaryota</taxon>
        <taxon>Sar</taxon>
        <taxon>Rhizaria</taxon>
        <taxon>Cercozoa</taxon>
        <taxon>Chlorarachniophyceae</taxon>
        <taxon>Bigelowiella</taxon>
    </lineage>
</organism>